<evidence type="ECO:0000256" key="2">
    <source>
        <dbReference type="SAM" id="MobiDB-lite"/>
    </source>
</evidence>
<accession>A0A378IW51</accession>
<feature type="transmembrane region" description="Helical" evidence="3">
    <location>
        <begin position="46"/>
        <end position="69"/>
    </location>
</feature>
<evidence type="ECO:0000313" key="4">
    <source>
        <dbReference type="EMBL" id="STX39468.1"/>
    </source>
</evidence>
<dbReference type="EMBL" id="UGNY01000001">
    <property type="protein sequence ID" value="STX39468.1"/>
    <property type="molecule type" value="Genomic_DNA"/>
</dbReference>
<evidence type="ECO:0000313" key="5">
    <source>
        <dbReference type="Proteomes" id="UP000254033"/>
    </source>
</evidence>
<organism evidence="4 5">
    <name type="scientific">Legionella feeleii</name>
    <dbReference type="NCBI Taxonomy" id="453"/>
    <lineage>
        <taxon>Bacteria</taxon>
        <taxon>Pseudomonadati</taxon>
        <taxon>Pseudomonadota</taxon>
        <taxon>Gammaproteobacteria</taxon>
        <taxon>Legionellales</taxon>
        <taxon>Legionellaceae</taxon>
        <taxon>Legionella</taxon>
    </lineage>
</organism>
<dbReference type="Pfam" id="PF04375">
    <property type="entry name" value="HemX"/>
    <property type="match status" value="1"/>
</dbReference>
<gene>
    <name evidence="4" type="primary">hemX</name>
    <name evidence="4" type="ORF">NCTC11978_02667</name>
</gene>
<proteinExistence type="predicted"/>
<name>A0A378IW51_9GAMM</name>
<dbReference type="PANTHER" id="PTHR38043">
    <property type="entry name" value="PROTEIN HEMX"/>
    <property type="match status" value="1"/>
</dbReference>
<keyword evidence="3" id="KW-0472">Membrane</keyword>
<keyword evidence="3" id="KW-1133">Transmembrane helix</keyword>
<dbReference type="AlphaFoldDB" id="A0A378IW51"/>
<feature type="region of interest" description="Disordered" evidence="2">
    <location>
        <begin position="1"/>
        <end position="41"/>
    </location>
</feature>
<keyword evidence="4" id="KW-0808">Transferase</keyword>
<dbReference type="RefSeq" id="WP_115175922.1">
    <property type="nucleotide sequence ID" value="NZ_UGNY01000001.1"/>
</dbReference>
<dbReference type="Proteomes" id="UP000254033">
    <property type="component" value="Unassembled WGS sequence"/>
</dbReference>
<feature type="compositionally biased region" description="Low complexity" evidence="2">
    <location>
        <begin position="10"/>
        <end position="21"/>
    </location>
</feature>
<keyword evidence="4" id="KW-0489">Methyltransferase</keyword>
<evidence type="ECO:0000256" key="3">
    <source>
        <dbReference type="SAM" id="Phobius"/>
    </source>
</evidence>
<protein>
    <submittedName>
        <fullName evidence="4">Uroporphyrinogen III methylase HemX</fullName>
        <ecNumber evidence="4">2.1.1.107</ecNumber>
    </submittedName>
</protein>
<sequence length="382" mass="42727">MANSNEAQNKTSKTAPKTTTTHNDKINHSIQPPSNKIEEKPAKTTASFVPVLSLIMAGIALASGLYAAYTSQQLHQTARQQTQMLNSEINELKRNQLEAKTHFAEAAQTGSQTQEKIQTQVQELSKNLHIAMQQRLYQKQDWVLLKARYYLELAQINGHWSNDQQATIALLQQADTLLATVSNHQLFTVRQAIAREITQLQALPKIDTAGLLSQLDAAQSIISDLPIKQAFNQASTAHTKNIDNSSPTTWRERFHDSMSLLEKLVVVRHHDEEINSLLSPVHQAVLRESIRLNLQEAQWAILQNNAQVYQLALTQAIKDVKRTFDESAESTQALIKKLQDLSQENLAPTKPDIKESLPLLNQLIESNSQTTKAAVSEGENIQ</sequence>
<dbReference type="PANTHER" id="PTHR38043:SF1">
    <property type="entry name" value="PROTEIN HEMX"/>
    <property type="match status" value="1"/>
</dbReference>
<keyword evidence="1" id="KW-0175">Coiled coil</keyword>
<evidence type="ECO:0000256" key="1">
    <source>
        <dbReference type="SAM" id="Coils"/>
    </source>
</evidence>
<dbReference type="InterPro" id="IPR007470">
    <property type="entry name" value="HemX"/>
</dbReference>
<keyword evidence="3" id="KW-0812">Transmembrane</keyword>
<reference evidence="4 5" key="1">
    <citation type="submission" date="2018-06" db="EMBL/GenBank/DDBJ databases">
        <authorList>
            <consortium name="Pathogen Informatics"/>
            <person name="Doyle S."/>
        </authorList>
    </citation>
    <scope>NUCLEOTIDE SEQUENCE [LARGE SCALE GENOMIC DNA]</scope>
    <source>
        <strain evidence="4 5">NCTC11978</strain>
    </source>
</reference>
<dbReference type="GO" id="GO:0032259">
    <property type="term" value="P:methylation"/>
    <property type="evidence" value="ECO:0007669"/>
    <property type="project" value="UniProtKB-KW"/>
</dbReference>
<dbReference type="EC" id="2.1.1.107" evidence="4"/>
<feature type="coiled-coil region" evidence="1">
    <location>
        <begin position="75"/>
        <end position="134"/>
    </location>
</feature>
<dbReference type="GO" id="GO:0004851">
    <property type="term" value="F:uroporphyrin-III C-methyltransferase activity"/>
    <property type="evidence" value="ECO:0007669"/>
    <property type="project" value="UniProtKB-EC"/>
</dbReference>